<gene>
    <name evidence="2" type="ORF">K444DRAFT_634775</name>
</gene>
<sequence length="390" mass="44132">MTLEQRNSRKPLPQPPGFNDCLDQTSKTASTLDGMAQAESKLPSQNGPHSRQQERENNGEATRPSFPTRDIDETLECADTQVIELQMKLDDATAALASLHSTDQFRLGDDRIARLRDELRHDIRQWSRKFHQPHKKSVFSKVLKEANIVAETCPFESTSPYYLEYLAEDNEKGPSMLVQSYVWKNLLADVFCQWTWMGGPCPDGGAKYCRLYESAKALDSAAYEANKSQSLIKNYHHWRAQTARVIGNSPKRHQDCINRNIDAITRKMKSDLKNYTEEKHIFGDHENNKGTNNLAAIVRAAVTFDLLLFQQKADFEFDKISPEVGGKLFQFTSEWMTGDNNSEGEEQNLMRKGITAKLFCAPALYKCGTSEGENYGESLLICKAVVDCLV</sequence>
<evidence type="ECO:0000313" key="2">
    <source>
        <dbReference type="EMBL" id="PMD53986.1"/>
    </source>
</evidence>
<accession>A0A2J6ST73</accession>
<evidence type="ECO:0000256" key="1">
    <source>
        <dbReference type="SAM" id="MobiDB-lite"/>
    </source>
</evidence>
<reference evidence="2 3" key="1">
    <citation type="submission" date="2016-04" db="EMBL/GenBank/DDBJ databases">
        <title>A degradative enzymes factory behind the ericoid mycorrhizal symbiosis.</title>
        <authorList>
            <consortium name="DOE Joint Genome Institute"/>
            <person name="Martino E."/>
            <person name="Morin E."/>
            <person name="Grelet G."/>
            <person name="Kuo A."/>
            <person name="Kohler A."/>
            <person name="Daghino S."/>
            <person name="Barry K."/>
            <person name="Choi C."/>
            <person name="Cichocki N."/>
            <person name="Clum A."/>
            <person name="Copeland A."/>
            <person name="Hainaut M."/>
            <person name="Haridas S."/>
            <person name="Labutti K."/>
            <person name="Lindquist E."/>
            <person name="Lipzen A."/>
            <person name="Khouja H.-R."/>
            <person name="Murat C."/>
            <person name="Ohm R."/>
            <person name="Olson A."/>
            <person name="Spatafora J."/>
            <person name="Veneault-Fourrey C."/>
            <person name="Henrissat B."/>
            <person name="Grigoriev I."/>
            <person name="Martin F."/>
            <person name="Perotto S."/>
        </authorList>
    </citation>
    <scope>NUCLEOTIDE SEQUENCE [LARGE SCALE GENOMIC DNA]</scope>
    <source>
        <strain evidence="2 3">E</strain>
    </source>
</reference>
<keyword evidence="3" id="KW-1185">Reference proteome</keyword>
<dbReference type="EMBL" id="KZ613866">
    <property type="protein sequence ID" value="PMD53986.1"/>
    <property type="molecule type" value="Genomic_DNA"/>
</dbReference>
<dbReference type="Proteomes" id="UP000235371">
    <property type="component" value="Unassembled WGS sequence"/>
</dbReference>
<dbReference type="STRING" id="1095630.A0A2J6ST73"/>
<dbReference type="AlphaFoldDB" id="A0A2J6ST73"/>
<feature type="region of interest" description="Disordered" evidence="1">
    <location>
        <begin position="1"/>
        <end position="71"/>
    </location>
</feature>
<evidence type="ECO:0000313" key="3">
    <source>
        <dbReference type="Proteomes" id="UP000235371"/>
    </source>
</evidence>
<name>A0A2J6ST73_9HELO</name>
<feature type="compositionally biased region" description="Polar residues" evidence="1">
    <location>
        <begin position="22"/>
        <end position="31"/>
    </location>
</feature>
<proteinExistence type="predicted"/>
<organism evidence="2 3">
    <name type="scientific">Hyaloscypha bicolor E</name>
    <dbReference type="NCBI Taxonomy" id="1095630"/>
    <lineage>
        <taxon>Eukaryota</taxon>
        <taxon>Fungi</taxon>
        <taxon>Dikarya</taxon>
        <taxon>Ascomycota</taxon>
        <taxon>Pezizomycotina</taxon>
        <taxon>Leotiomycetes</taxon>
        <taxon>Helotiales</taxon>
        <taxon>Hyaloscyphaceae</taxon>
        <taxon>Hyaloscypha</taxon>
        <taxon>Hyaloscypha bicolor</taxon>
    </lineage>
</organism>
<dbReference type="OrthoDB" id="3563518at2759"/>
<dbReference type="InParanoid" id="A0A2J6ST73"/>
<dbReference type="RefSeq" id="XP_024730890.1">
    <property type="nucleotide sequence ID" value="XM_024883790.1"/>
</dbReference>
<dbReference type="GeneID" id="36591867"/>
<protein>
    <submittedName>
        <fullName evidence="2">Uncharacterized protein</fullName>
    </submittedName>
</protein>